<keyword evidence="2" id="KW-1133">Transmembrane helix</keyword>
<comment type="caution">
    <text evidence="4">The sequence shown here is derived from an EMBL/GenBank/DDBJ whole genome shotgun (WGS) entry which is preliminary data.</text>
</comment>
<name>A0A542X7Z7_9MICO</name>
<keyword evidence="2" id="KW-0812">Transmembrane</keyword>
<accession>A0A542X7Z7</accession>
<dbReference type="EMBL" id="VFOK01000001">
    <property type="protein sequence ID" value="TQL31940.1"/>
    <property type="molecule type" value="Genomic_DNA"/>
</dbReference>
<protein>
    <recommendedName>
        <fullName evidence="3">DUF8017 domain-containing protein</fullName>
    </recommendedName>
</protein>
<feature type="transmembrane region" description="Helical" evidence="2">
    <location>
        <begin position="75"/>
        <end position="97"/>
    </location>
</feature>
<organism evidence="4 5">
    <name type="scientific">Barrientosiimonas humi</name>
    <dbReference type="NCBI Taxonomy" id="999931"/>
    <lineage>
        <taxon>Bacteria</taxon>
        <taxon>Bacillati</taxon>
        <taxon>Actinomycetota</taxon>
        <taxon>Actinomycetes</taxon>
        <taxon>Micrococcales</taxon>
        <taxon>Dermacoccaceae</taxon>
        <taxon>Barrientosiimonas</taxon>
    </lineage>
</organism>
<feature type="domain" description="DUF8017" evidence="3">
    <location>
        <begin position="146"/>
        <end position="345"/>
    </location>
</feature>
<evidence type="ECO:0000259" key="3">
    <source>
        <dbReference type="Pfam" id="PF26056"/>
    </source>
</evidence>
<dbReference type="Pfam" id="PF26056">
    <property type="entry name" value="DUF8017"/>
    <property type="match status" value="1"/>
</dbReference>
<dbReference type="Proteomes" id="UP000318336">
    <property type="component" value="Unassembled WGS sequence"/>
</dbReference>
<evidence type="ECO:0000313" key="5">
    <source>
        <dbReference type="Proteomes" id="UP000318336"/>
    </source>
</evidence>
<keyword evidence="2" id="KW-0472">Membrane</keyword>
<feature type="region of interest" description="Disordered" evidence="1">
    <location>
        <begin position="106"/>
        <end position="147"/>
    </location>
</feature>
<evidence type="ECO:0000313" key="4">
    <source>
        <dbReference type="EMBL" id="TQL31940.1"/>
    </source>
</evidence>
<proteinExistence type="predicted"/>
<feature type="region of interest" description="Disordered" evidence="1">
    <location>
        <begin position="1"/>
        <end position="73"/>
    </location>
</feature>
<dbReference type="InterPro" id="IPR058330">
    <property type="entry name" value="DUF8017"/>
</dbReference>
<sequence length="350" mass="35717">MSNSGSGWDGYGNDWRDQEFGHGQEQYYRGLQVPGGGPGQPEQQPASPGGPGDGRTPSPIFPQPPPRRSGPGRGLVVGGIAAALLLVGGGIGTVLALRGGDPDVTAGPAGSASQQAAPTTSPASAAATPSAEASPPPPPGRATALTAGSQVNDGSEAQYFAAYDVPGKSQTFTDTEGKTVPTFDVRTVGTYAGFADDETGKPTVIGRGPTYYRDGYCAKDKTDSQAMFVWHNARSSDPAGAAPLVLEKWVEAIAEKKDGGTEQVSAQTTRQVMVNGGRTKAAQSRQTVTNTDTVDKCGVKKTEVVVTAFDTGKGTATLVLVRDEGPANAMTAQQGDAIIATLRPSPGATG</sequence>
<evidence type="ECO:0000256" key="1">
    <source>
        <dbReference type="SAM" id="MobiDB-lite"/>
    </source>
</evidence>
<feature type="compositionally biased region" description="Low complexity" evidence="1">
    <location>
        <begin position="106"/>
        <end position="133"/>
    </location>
</feature>
<dbReference type="AlphaFoldDB" id="A0A542X7Z7"/>
<keyword evidence="5" id="KW-1185">Reference proteome</keyword>
<evidence type="ECO:0000256" key="2">
    <source>
        <dbReference type="SAM" id="Phobius"/>
    </source>
</evidence>
<gene>
    <name evidence="4" type="ORF">FB554_0055</name>
</gene>
<feature type="compositionally biased region" description="Pro residues" evidence="1">
    <location>
        <begin position="59"/>
        <end position="68"/>
    </location>
</feature>
<dbReference type="OrthoDB" id="5161480at2"/>
<reference evidence="4 5" key="1">
    <citation type="submission" date="2019-06" db="EMBL/GenBank/DDBJ databases">
        <title>Sequencing the genomes of 1000 actinobacteria strains.</title>
        <authorList>
            <person name="Klenk H.-P."/>
        </authorList>
    </citation>
    <scope>NUCLEOTIDE SEQUENCE [LARGE SCALE GENOMIC DNA]</scope>
    <source>
        <strain evidence="4 5">DSM 24617</strain>
    </source>
</reference>
<dbReference type="RefSeq" id="WP_142004109.1">
    <property type="nucleotide sequence ID" value="NZ_CAJTBP010000001.1"/>
</dbReference>